<dbReference type="AlphaFoldDB" id="Q146P8"/>
<organism evidence="3 4">
    <name type="scientific">Paraburkholderia xenovorans (strain LB400)</name>
    <dbReference type="NCBI Taxonomy" id="266265"/>
    <lineage>
        <taxon>Bacteria</taxon>
        <taxon>Pseudomonadati</taxon>
        <taxon>Pseudomonadota</taxon>
        <taxon>Betaproteobacteria</taxon>
        <taxon>Burkholderiales</taxon>
        <taxon>Burkholderiaceae</taxon>
        <taxon>Paraburkholderia</taxon>
    </lineage>
</organism>
<sequence length="413" mass="44763">MKKLLPLLLVASLAACSQKPEVACNGDDAKSVVTSILKDALVKQITSDFAGPNSNVQVNVDGALIRATVDKIGITLDDVLTTKSDPNSTKKFCSATMRLSVPADVVSNADAARSMLSLNSSHQGALQAGVDFDANTVKASLEYGVQPTDDGKKIYGSTEGNNAALTFASTLVEESFVKTALERQKAEQAKQEQQKALQAQQQQAEIAQAQAADNEAALQKAQSDMKMANDAINVVWNAGSKEWRQALLPEQRLWLAQRENDCKIKALDSGTPDTTAFQTNKLNCQVQMTVDRTQALKISLQQSLSQQSVAGTSSTSALQPTLTTSFDCSSARSDAEHIICSDPELAADDVELSRIFARAKAAVTDQAAFRERTRQQWNYREQSCHDRNCLVRWYADQKTALTQIAQTGRVDAN</sequence>
<evidence type="ECO:0000256" key="1">
    <source>
        <dbReference type="SAM" id="Coils"/>
    </source>
</evidence>
<evidence type="ECO:0000313" key="4">
    <source>
        <dbReference type="Proteomes" id="UP000001817"/>
    </source>
</evidence>
<keyword evidence="4" id="KW-1185">Reference proteome</keyword>
<dbReference type="KEGG" id="bxb:DR64_1983"/>
<dbReference type="Pfam" id="PF07007">
    <property type="entry name" value="LprI"/>
    <property type="match status" value="1"/>
</dbReference>
<dbReference type="Proteomes" id="UP000001817">
    <property type="component" value="Chromosome 1"/>
</dbReference>
<evidence type="ECO:0000313" key="3">
    <source>
        <dbReference type="EMBL" id="ABE28691.1"/>
    </source>
</evidence>
<proteinExistence type="predicted"/>
<feature type="domain" description="Lysozyme inhibitor LprI-like N-terminal" evidence="2">
    <location>
        <begin position="197"/>
        <end position="296"/>
    </location>
</feature>
<dbReference type="eggNOG" id="COG4461">
    <property type="taxonomic scope" value="Bacteria"/>
</dbReference>
<feature type="coiled-coil region" evidence="1">
    <location>
        <begin position="181"/>
        <end position="231"/>
    </location>
</feature>
<keyword evidence="1" id="KW-0175">Coiled coil</keyword>
<dbReference type="PROSITE" id="PS51257">
    <property type="entry name" value="PROKAR_LIPOPROTEIN"/>
    <property type="match status" value="1"/>
</dbReference>
<dbReference type="InterPro" id="IPR009739">
    <property type="entry name" value="LprI-like_N"/>
</dbReference>
<dbReference type="KEGG" id="bxe:Bxe_A4308"/>
<dbReference type="RefSeq" id="WP_011486538.1">
    <property type="nucleotide sequence ID" value="NC_007951.1"/>
</dbReference>
<accession>Q146P8</accession>
<name>Q146P8_PARXL</name>
<protein>
    <recommendedName>
        <fullName evidence="2">Lysozyme inhibitor LprI-like N-terminal domain-containing protein</fullName>
    </recommendedName>
</protein>
<dbReference type="Gene3D" id="1.20.1270.180">
    <property type="match status" value="1"/>
</dbReference>
<gene>
    <name evidence="3" type="ORF">Bxe_A4308</name>
</gene>
<evidence type="ECO:0000259" key="2">
    <source>
        <dbReference type="Pfam" id="PF07007"/>
    </source>
</evidence>
<dbReference type="EMBL" id="CP000270">
    <property type="protein sequence ID" value="ABE28691.1"/>
    <property type="molecule type" value="Genomic_DNA"/>
</dbReference>
<reference evidence="3 4" key="1">
    <citation type="journal article" date="2006" name="Proc. Natl. Acad. Sci. U.S.A.">
        <title>Burkholderia xenovorans LB400 harbors a multi-replicon, 9.73-Mbp genome shaped for versatility.</title>
        <authorList>
            <person name="Chain P.S."/>
            <person name="Denef V.J."/>
            <person name="Konstantinidis K.T."/>
            <person name="Vergez L.M."/>
            <person name="Agullo L."/>
            <person name="Reyes V.L."/>
            <person name="Hauser L."/>
            <person name="Cordova M."/>
            <person name="Gomez L."/>
            <person name="Gonzalez M."/>
            <person name="Land M."/>
            <person name="Lao V."/>
            <person name="Larimer F."/>
            <person name="LiPuma J.J."/>
            <person name="Mahenthiralingam E."/>
            <person name="Malfatti S.A."/>
            <person name="Marx C.J."/>
            <person name="Parnell J.J."/>
            <person name="Ramette A."/>
            <person name="Richardson P."/>
            <person name="Seeger M."/>
            <person name="Smith D."/>
            <person name="Spilker T."/>
            <person name="Sul W.J."/>
            <person name="Tsoi T.V."/>
            <person name="Ulrich L.E."/>
            <person name="Zhulin I.B."/>
            <person name="Tiedje J.M."/>
        </authorList>
    </citation>
    <scope>NUCLEOTIDE SEQUENCE [LARGE SCALE GENOMIC DNA]</scope>
    <source>
        <strain evidence="3 4">LB400</strain>
    </source>
</reference>
<dbReference type="PATRIC" id="fig|266265.5.peg.160"/>